<gene>
    <name evidence="3" type="ORF">EWM64_g3309</name>
</gene>
<sequence>MSDINDIPLELLLCVFCWCTVASPDAPLQIAAVCHTWRALALRTPELWTRLDLRFARSPNAEFPDASETRAIEKSDVWMQRAMQSAVDVSITIAHQAMRLPMANFMFVPLLALPTPLVFSKTTLHDSPLAQRKGIEKLAGTVRVMKPNGWWNGQNWIVELLNRAVEEDIITPQQRDAALVAAAQP</sequence>
<dbReference type="AlphaFoldDB" id="A0A4Z0A305"/>
<organism evidence="3 4">
    <name type="scientific">Hericium alpestre</name>
    <dbReference type="NCBI Taxonomy" id="135208"/>
    <lineage>
        <taxon>Eukaryota</taxon>
        <taxon>Fungi</taxon>
        <taxon>Dikarya</taxon>
        <taxon>Basidiomycota</taxon>
        <taxon>Agaricomycotina</taxon>
        <taxon>Agaricomycetes</taxon>
        <taxon>Russulales</taxon>
        <taxon>Hericiaceae</taxon>
        <taxon>Hericium</taxon>
    </lineage>
</organism>
<feature type="chain" id="PRO_5021325758" description="F-box domain-containing protein" evidence="1">
    <location>
        <begin position="23"/>
        <end position="185"/>
    </location>
</feature>
<dbReference type="Pfam" id="PF12937">
    <property type="entry name" value="F-box-like"/>
    <property type="match status" value="1"/>
</dbReference>
<dbReference type="Gene3D" id="1.20.1280.50">
    <property type="match status" value="1"/>
</dbReference>
<evidence type="ECO:0000256" key="1">
    <source>
        <dbReference type="SAM" id="SignalP"/>
    </source>
</evidence>
<protein>
    <recommendedName>
        <fullName evidence="2">F-box domain-containing protein</fullName>
    </recommendedName>
</protein>
<evidence type="ECO:0000313" key="3">
    <source>
        <dbReference type="EMBL" id="TFY80707.1"/>
    </source>
</evidence>
<evidence type="ECO:0000259" key="2">
    <source>
        <dbReference type="Pfam" id="PF12937"/>
    </source>
</evidence>
<name>A0A4Z0A305_9AGAM</name>
<dbReference type="OrthoDB" id="2269034at2759"/>
<feature type="signal peptide" evidence="1">
    <location>
        <begin position="1"/>
        <end position="22"/>
    </location>
</feature>
<feature type="domain" description="F-box" evidence="2">
    <location>
        <begin position="4"/>
        <end position="54"/>
    </location>
</feature>
<evidence type="ECO:0000313" key="4">
    <source>
        <dbReference type="Proteomes" id="UP000298061"/>
    </source>
</evidence>
<reference evidence="3 4" key="1">
    <citation type="submission" date="2019-02" db="EMBL/GenBank/DDBJ databases">
        <title>Genome sequencing of the rare red list fungi Hericium alpestre (H. flagellum).</title>
        <authorList>
            <person name="Buettner E."/>
            <person name="Kellner H."/>
        </authorList>
    </citation>
    <scope>NUCLEOTIDE SEQUENCE [LARGE SCALE GENOMIC DNA]</scope>
    <source>
        <strain evidence="3 4">DSM 108284</strain>
    </source>
</reference>
<comment type="caution">
    <text evidence="3">The sequence shown here is derived from an EMBL/GenBank/DDBJ whole genome shotgun (WGS) entry which is preliminary data.</text>
</comment>
<dbReference type="InterPro" id="IPR001810">
    <property type="entry name" value="F-box_dom"/>
</dbReference>
<dbReference type="EMBL" id="SFCI01000300">
    <property type="protein sequence ID" value="TFY80707.1"/>
    <property type="molecule type" value="Genomic_DNA"/>
</dbReference>
<dbReference type="Proteomes" id="UP000298061">
    <property type="component" value="Unassembled WGS sequence"/>
</dbReference>
<accession>A0A4Z0A305</accession>
<dbReference type="InterPro" id="IPR036047">
    <property type="entry name" value="F-box-like_dom_sf"/>
</dbReference>
<keyword evidence="1" id="KW-0732">Signal</keyword>
<proteinExistence type="predicted"/>
<keyword evidence="4" id="KW-1185">Reference proteome</keyword>
<dbReference type="SUPFAM" id="SSF81383">
    <property type="entry name" value="F-box domain"/>
    <property type="match status" value="1"/>
</dbReference>